<feature type="transmembrane region" description="Helical" evidence="8">
    <location>
        <begin position="292"/>
        <end position="314"/>
    </location>
</feature>
<feature type="transmembrane region" description="Helical" evidence="8">
    <location>
        <begin position="189"/>
        <end position="209"/>
    </location>
</feature>
<evidence type="ECO:0000313" key="10">
    <source>
        <dbReference type="EMBL" id="ALL67654.1"/>
    </source>
</evidence>
<feature type="transmembrane region" description="Helical" evidence="8">
    <location>
        <begin position="229"/>
        <end position="253"/>
    </location>
</feature>
<proteinExistence type="inferred from homology"/>
<dbReference type="GO" id="GO:0012505">
    <property type="term" value="C:endomembrane system"/>
    <property type="evidence" value="ECO:0007669"/>
    <property type="project" value="UniProtKB-SubCell"/>
</dbReference>
<feature type="compositionally biased region" description="Low complexity" evidence="7">
    <location>
        <begin position="520"/>
        <end position="532"/>
    </location>
</feature>
<feature type="domain" description="NADH:quinone oxidoreductase/Mrp antiporter transmembrane" evidence="9">
    <location>
        <begin position="155"/>
        <end position="435"/>
    </location>
</feature>
<comment type="subcellular location">
    <subcellularLocation>
        <location evidence="1">Endomembrane system</location>
        <topology evidence="1">Multi-pass membrane protein</topology>
    </subcellularLocation>
    <subcellularLocation>
        <location evidence="6">Membrane</location>
        <topology evidence="6">Multi-pass membrane protein</topology>
    </subcellularLocation>
</comment>
<feature type="transmembrane region" description="Helical" evidence="8">
    <location>
        <begin position="321"/>
        <end position="340"/>
    </location>
</feature>
<protein>
    <submittedName>
        <fullName evidence="10">NADH-ubiquinone oxidoreductase chain M</fullName>
        <ecNumber evidence="10">1.6.5.3</ecNumber>
    </submittedName>
</protein>
<evidence type="ECO:0000256" key="4">
    <source>
        <dbReference type="ARBA" id="ARBA00022989"/>
    </source>
</evidence>
<dbReference type="InterPro" id="IPR010227">
    <property type="entry name" value="NADH_Q_OxRdtase_chainM/4"/>
</dbReference>
<evidence type="ECO:0000256" key="8">
    <source>
        <dbReference type="SAM" id="Phobius"/>
    </source>
</evidence>
<feature type="transmembrane region" description="Helical" evidence="8">
    <location>
        <begin position="265"/>
        <end position="286"/>
    </location>
</feature>
<reference evidence="10 11" key="1">
    <citation type="journal article" date="2014" name="Genome Announc.">
        <title>Draft Genome Sequence of the Haloacid-Degrading Burkholderia caribensis Strain MBA4.</title>
        <authorList>
            <person name="Pan Y."/>
            <person name="Kong K.F."/>
            <person name="Tsang J.S."/>
        </authorList>
    </citation>
    <scope>NUCLEOTIDE SEQUENCE [LARGE SCALE GENOMIC DNA]</scope>
    <source>
        <strain evidence="10 11">MBA4</strain>
    </source>
</reference>
<keyword evidence="4 8" id="KW-1133">Transmembrane helix</keyword>
<feature type="transmembrane region" description="Helical" evidence="8">
    <location>
        <begin position="56"/>
        <end position="76"/>
    </location>
</feature>
<name>A0A0P0RGJ1_9BURK</name>
<evidence type="ECO:0000259" key="9">
    <source>
        <dbReference type="Pfam" id="PF00361"/>
    </source>
</evidence>
<feature type="transmembrane region" description="Helical" evidence="8">
    <location>
        <begin position="133"/>
        <end position="151"/>
    </location>
</feature>
<feature type="transmembrane region" description="Helical" evidence="8">
    <location>
        <begin position="424"/>
        <end position="445"/>
    </location>
</feature>
<feature type="region of interest" description="Disordered" evidence="7">
    <location>
        <begin position="511"/>
        <end position="532"/>
    </location>
</feature>
<dbReference type="Proteomes" id="UP000019146">
    <property type="component" value="Chromosome 2"/>
</dbReference>
<feature type="transmembrane region" description="Helical" evidence="8">
    <location>
        <begin position="106"/>
        <end position="126"/>
    </location>
</feature>
<evidence type="ECO:0000256" key="6">
    <source>
        <dbReference type="RuleBase" id="RU000320"/>
    </source>
</evidence>
<keyword evidence="3 6" id="KW-0812">Transmembrane</keyword>
<dbReference type="Pfam" id="PF00361">
    <property type="entry name" value="Proton_antipo_M"/>
    <property type="match status" value="1"/>
</dbReference>
<feature type="transmembrane region" description="Helical" evidence="8">
    <location>
        <begin position="466"/>
        <end position="486"/>
    </location>
</feature>
<dbReference type="GO" id="GO:0003954">
    <property type="term" value="F:NADH dehydrogenase activity"/>
    <property type="evidence" value="ECO:0007669"/>
    <property type="project" value="TreeGrafter"/>
</dbReference>
<dbReference type="NCBIfam" id="TIGR01972">
    <property type="entry name" value="NDH_I_M"/>
    <property type="match status" value="1"/>
</dbReference>
<dbReference type="NCBIfam" id="NF004501">
    <property type="entry name" value="PRK05846.1-5"/>
    <property type="match status" value="1"/>
</dbReference>
<dbReference type="GO" id="GO:0016020">
    <property type="term" value="C:membrane"/>
    <property type="evidence" value="ECO:0007669"/>
    <property type="project" value="UniProtKB-SubCell"/>
</dbReference>
<dbReference type="EMBL" id="CP012747">
    <property type="protein sequence ID" value="ALL67654.1"/>
    <property type="molecule type" value="Genomic_DNA"/>
</dbReference>
<dbReference type="GO" id="GO:0008137">
    <property type="term" value="F:NADH dehydrogenase (ubiquinone) activity"/>
    <property type="evidence" value="ECO:0007669"/>
    <property type="project" value="InterPro"/>
</dbReference>
<evidence type="ECO:0000256" key="1">
    <source>
        <dbReference type="ARBA" id="ARBA00004127"/>
    </source>
</evidence>
<evidence type="ECO:0000256" key="7">
    <source>
        <dbReference type="SAM" id="MobiDB-lite"/>
    </source>
</evidence>
<feature type="transmembrane region" description="Helical" evidence="8">
    <location>
        <begin position="24"/>
        <end position="44"/>
    </location>
</feature>
<evidence type="ECO:0000313" key="11">
    <source>
        <dbReference type="Proteomes" id="UP000019146"/>
    </source>
</evidence>
<evidence type="ECO:0000256" key="5">
    <source>
        <dbReference type="ARBA" id="ARBA00023136"/>
    </source>
</evidence>
<evidence type="ECO:0000256" key="3">
    <source>
        <dbReference type="ARBA" id="ARBA00022692"/>
    </source>
</evidence>
<dbReference type="PANTHER" id="PTHR43507:SF1">
    <property type="entry name" value="NADH-UBIQUINONE OXIDOREDUCTASE CHAIN 4"/>
    <property type="match status" value="1"/>
</dbReference>
<keyword evidence="10" id="KW-0830">Ubiquinone</keyword>
<feature type="transmembrane region" description="Helical" evidence="8">
    <location>
        <begin position="391"/>
        <end position="412"/>
    </location>
</feature>
<dbReference type="EC" id="1.6.5.3" evidence="10"/>
<keyword evidence="5 8" id="KW-0472">Membrane</keyword>
<keyword evidence="10" id="KW-0560">Oxidoreductase</keyword>
<feature type="transmembrane region" description="Helical" evidence="8">
    <location>
        <begin position="157"/>
        <end position="177"/>
    </location>
</feature>
<dbReference type="GO" id="GO:0048039">
    <property type="term" value="F:ubiquinone binding"/>
    <property type="evidence" value="ECO:0007669"/>
    <property type="project" value="TreeGrafter"/>
</dbReference>
<dbReference type="KEGG" id="bcai:K788_0006397"/>
<dbReference type="GO" id="GO:0015990">
    <property type="term" value="P:electron transport coupled proton transport"/>
    <property type="evidence" value="ECO:0007669"/>
    <property type="project" value="TreeGrafter"/>
</dbReference>
<dbReference type="GO" id="GO:0042773">
    <property type="term" value="P:ATP synthesis coupled electron transport"/>
    <property type="evidence" value="ECO:0007669"/>
    <property type="project" value="InterPro"/>
</dbReference>
<dbReference type="AlphaFoldDB" id="A0A0P0RGJ1"/>
<accession>A0A0P0RGJ1</accession>
<dbReference type="PRINTS" id="PR01437">
    <property type="entry name" value="NUOXDRDTASE4"/>
</dbReference>
<dbReference type="InterPro" id="IPR001750">
    <property type="entry name" value="ND/Mrp_TM"/>
</dbReference>
<dbReference type="PANTHER" id="PTHR43507">
    <property type="entry name" value="NADH-UBIQUINONE OXIDOREDUCTASE CHAIN 4"/>
    <property type="match status" value="1"/>
</dbReference>
<gene>
    <name evidence="10" type="ORF">K788_0006397</name>
</gene>
<sequence length="532" mass="57486">MILRPAGEGLLFAFRRFIKEQMHLPSVLDLLIWVPIVAGIVVLLGGSDSAQSRTRWLALIGAAVSILPVIPLVAGFDSSLSTMQFEQQSAWLPEFGISYHLGVDGISLWFTVLTAVTTLIIVIASWESITTRVAQYYGAFLLLSGCMQGVFTSLDGMLFFVFFEASLIPLYLLIGTWGEKRRVYAAVRFFFFSLVGSLAMLAALIYLWAHSHTFDIATWRTLKLDFMPQIMVFIGFVAAFSVKVPMWPVHTWLPDVHSDGPTGAAVLLGMLKMGGYGLLRFALPIVPDACHFFAPAMIALSLVAVIYGSLLALAQTDMRKLLAYSAVAHMGLVTLGLFTFDRMGTEGAVVQMLSYGIVSGAMLLCTGMLFDRTKNGSIDAYGGVANSMPKLATFAMLFSMANVGLPGTSGFVGEFLVLMGAIRFNFWVGATAALTLILSAAYTLWMYKRVMFGAVRNTRVSSLRDLGRREFVLLGAMAVLVLAIGVRPKTFTDAIGPATENLVAQAQGSALPTDTGVASNNRAPAAAPRMPG</sequence>
<organism evidence="10 11">
    <name type="scientific">Paraburkholderia caribensis MBA4</name>
    <dbReference type="NCBI Taxonomy" id="1323664"/>
    <lineage>
        <taxon>Bacteria</taxon>
        <taxon>Pseudomonadati</taxon>
        <taxon>Pseudomonadota</taxon>
        <taxon>Betaproteobacteria</taxon>
        <taxon>Burkholderiales</taxon>
        <taxon>Burkholderiaceae</taxon>
        <taxon>Paraburkholderia</taxon>
    </lineage>
</organism>
<feature type="transmembrane region" description="Helical" evidence="8">
    <location>
        <begin position="352"/>
        <end position="370"/>
    </location>
</feature>
<dbReference type="InterPro" id="IPR003918">
    <property type="entry name" value="NADH_UbQ_OxRdtase"/>
</dbReference>
<comment type="similarity">
    <text evidence="2">Belongs to the complex I subunit 4 family.</text>
</comment>
<evidence type="ECO:0000256" key="2">
    <source>
        <dbReference type="ARBA" id="ARBA00009025"/>
    </source>
</evidence>